<evidence type="ECO:0000313" key="5">
    <source>
        <dbReference type="Proteomes" id="UP000030765"/>
    </source>
</evidence>
<keyword evidence="3" id="KW-0456">Lyase</keyword>
<keyword evidence="2" id="KW-0732">Signal</keyword>
<name>A0A084WM34_ANOSI</name>
<evidence type="ECO:0000313" key="3">
    <source>
        <dbReference type="EMBL" id="KFB51278.1"/>
    </source>
</evidence>
<dbReference type="GO" id="GO:0016829">
    <property type="term" value="F:lyase activity"/>
    <property type="evidence" value="ECO:0007669"/>
    <property type="project" value="UniProtKB-KW"/>
</dbReference>
<dbReference type="VEuPathDB" id="VectorBase:ASIC019326"/>
<dbReference type="Proteomes" id="UP000030765">
    <property type="component" value="Unassembled WGS sequence"/>
</dbReference>
<accession>A0A084WM34</accession>
<sequence>MANPIKQQQALLLILIQPIDASIGVVLPFADIVETRIVHRTTATFLGQHHTTHTSHQPNADDGKHERIIGS</sequence>
<dbReference type="EnsemblMetazoa" id="ASIC019326-RA">
    <property type="protein sequence ID" value="ASIC019326-PA"/>
    <property type="gene ID" value="ASIC019326"/>
</dbReference>
<feature type="compositionally biased region" description="Basic and acidic residues" evidence="1">
    <location>
        <begin position="59"/>
        <end position="71"/>
    </location>
</feature>
<organism evidence="3">
    <name type="scientific">Anopheles sinensis</name>
    <name type="common">Mosquito</name>
    <dbReference type="NCBI Taxonomy" id="74873"/>
    <lineage>
        <taxon>Eukaryota</taxon>
        <taxon>Metazoa</taxon>
        <taxon>Ecdysozoa</taxon>
        <taxon>Arthropoda</taxon>
        <taxon>Hexapoda</taxon>
        <taxon>Insecta</taxon>
        <taxon>Pterygota</taxon>
        <taxon>Neoptera</taxon>
        <taxon>Endopterygota</taxon>
        <taxon>Diptera</taxon>
        <taxon>Nematocera</taxon>
        <taxon>Culicoidea</taxon>
        <taxon>Culicidae</taxon>
        <taxon>Anophelinae</taxon>
        <taxon>Anopheles</taxon>
    </lineage>
</organism>
<reference evidence="4" key="2">
    <citation type="submission" date="2020-05" db="UniProtKB">
        <authorList>
            <consortium name="EnsemblMetazoa"/>
        </authorList>
    </citation>
    <scope>IDENTIFICATION</scope>
</reference>
<reference evidence="3 5" key="1">
    <citation type="journal article" date="2014" name="BMC Genomics">
        <title>Genome sequence of Anopheles sinensis provides insight into genetics basis of mosquito competence for malaria parasites.</title>
        <authorList>
            <person name="Zhou D."/>
            <person name="Zhang D."/>
            <person name="Ding G."/>
            <person name="Shi L."/>
            <person name="Hou Q."/>
            <person name="Ye Y."/>
            <person name="Xu Y."/>
            <person name="Zhou H."/>
            <person name="Xiong C."/>
            <person name="Li S."/>
            <person name="Yu J."/>
            <person name="Hong S."/>
            <person name="Yu X."/>
            <person name="Zou P."/>
            <person name="Chen C."/>
            <person name="Chang X."/>
            <person name="Wang W."/>
            <person name="Lv Y."/>
            <person name="Sun Y."/>
            <person name="Ma L."/>
            <person name="Shen B."/>
            <person name="Zhu C."/>
        </authorList>
    </citation>
    <scope>NUCLEOTIDE SEQUENCE [LARGE SCALE GENOMIC DNA]</scope>
</reference>
<evidence type="ECO:0000313" key="4">
    <source>
        <dbReference type="EnsemblMetazoa" id="ASIC019326-PA"/>
    </source>
</evidence>
<dbReference type="EMBL" id="KE525351">
    <property type="protein sequence ID" value="KFB51278.1"/>
    <property type="molecule type" value="Genomic_DNA"/>
</dbReference>
<dbReference type="AlphaFoldDB" id="A0A084WM34"/>
<evidence type="ECO:0000256" key="2">
    <source>
        <dbReference type="SAM" id="SignalP"/>
    </source>
</evidence>
<keyword evidence="5" id="KW-1185">Reference proteome</keyword>
<gene>
    <name evidence="3" type="ORF">ZHAS_00019326</name>
</gene>
<feature type="signal peptide" evidence="2">
    <location>
        <begin position="1"/>
        <end position="21"/>
    </location>
</feature>
<proteinExistence type="predicted"/>
<dbReference type="EMBL" id="ATLV01024368">
    <property type="status" value="NOT_ANNOTATED_CDS"/>
    <property type="molecule type" value="Genomic_DNA"/>
</dbReference>
<feature type="region of interest" description="Disordered" evidence="1">
    <location>
        <begin position="47"/>
        <end position="71"/>
    </location>
</feature>
<feature type="chain" id="PRO_5010760025" evidence="2">
    <location>
        <begin position="22"/>
        <end position="71"/>
    </location>
</feature>
<evidence type="ECO:0000256" key="1">
    <source>
        <dbReference type="SAM" id="MobiDB-lite"/>
    </source>
</evidence>
<protein>
    <submittedName>
        <fullName evidence="3 4">Pectate lyase</fullName>
    </submittedName>
</protein>